<feature type="transmembrane region" description="Helical" evidence="6">
    <location>
        <begin position="39"/>
        <end position="60"/>
    </location>
</feature>
<dbReference type="RefSeq" id="WP_406765341.1">
    <property type="nucleotide sequence ID" value="NZ_JBJHZY010000002.1"/>
</dbReference>
<feature type="domain" description="Lipopolysaccharide assembly protein A" evidence="7">
    <location>
        <begin position="22"/>
        <end position="83"/>
    </location>
</feature>
<accession>A0ABW8TSP4</accession>
<protein>
    <submittedName>
        <fullName evidence="8">Lipopolysaccharide assembly LapA domain-containing protein</fullName>
    </submittedName>
</protein>
<dbReference type="Proteomes" id="UP001623661">
    <property type="component" value="Unassembled WGS sequence"/>
</dbReference>
<keyword evidence="1" id="KW-1003">Cell membrane</keyword>
<evidence type="ECO:0000256" key="4">
    <source>
        <dbReference type="ARBA" id="ARBA00023136"/>
    </source>
</evidence>
<evidence type="ECO:0000256" key="2">
    <source>
        <dbReference type="ARBA" id="ARBA00022692"/>
    </source>
</evidence>
<evidence type="ECO:0000313" key="9">
    <source>
        <dbReference type="Proteomes" id="UP001623661"/>
    </source>
</evidence>
<dbReference type="Pfam" id="PF06305">
    <property type="entry name" value="LapA_dom"/>
    <property type="match status" value="1"/>
</dbReference>
<sequence>MQLYFILSLIASVLVVIFAVMNAGAVPVRVFFATYDFSLALIIFISTAFGAVIAAMLGLVNQFKLKKEIKKLNNDNQVLKQENQKLKDEKVQ</sequence>
<organism evidence="8 9">
    <name type="scientific">Candidatus Clostridium radicumherbarum</name>
    <dbReference type="NCBI Taxonomy" id="3381662"/>
    <lineage>
        <taxon>Bacteria</taxon>
        <taxon>Bacillati</taxon>
        <taxon>Bacillota</taxon>
        <taxon>Clostridia</taxon>
        <taxon>Eubacteriales</taxon>
        <taxon>Clostridiaceae</taxon>
        <taxon>Clostridium</taxon>
    </lineage>
</organism>
<dbReference type="PANTHER" id="PTHR41335:SF1">
    <property type="entry name" value="MEMBRANE PROTEIN"/>
    <property type="match status" value="1"/>
</dbReference>
<evidence type="ECO:0000313" key="8">
    <source>
        <dbReference type="EMBL" id="MFL0268716.1"/>
    </source>
</evidence>
<keyword evidence="4 6" id="KW-0472">Membrane</keyword>
<dbReference type="PANTHER" id="PTHR41335">
    <property type="entry name" value="MEMBRANE PROTEIN-RELATED"/>
    <property type="match status" value="1"/>
</dbReference>
<keyword evidence="3 6" id="KW-1133">Transmembrane helix</keyword>
<evidence type="ECO:0000259" key="7">
    <source>
        <dbReference type="Pfam" id="PF06305"/>
    </source>
</evidence>
<reference evidence="8 9" key="1">
    <citation type="submission" date="2024-11" db="EMBL/GenBank/DDBJ databases">
        <authorList>
            <person name="Heng Y.C."/>
            <person name="Lim A.C.H."/>
            <person name="Lee J.K.Y."/>
            <person name="Kittelmann S."/>
        </authorList>
    </citation>
    <scope>NUCLEOTIDE SEQUENCE [LARGE SCALE GENOMIC DNA]</scope>
    <source>
        <strain evidence="8 9">WILCCON 0202</strain>
    </source>
</reference>
<proteinExistence type="predicted"/>
<evidence type="ECO:0000256" key="5">
    <source>
        <dbReference type="SAM" id="Coils"/>
    </source>
</evidence>
<evidence type="ECO:0000256" key="6">
    <source>
        <dbReference type="SAM" id="Phobius"/>
    </source>
</evidence>
<keyword evidence="5" id="KW-0175">Coiled coil</keyword>
<keyword evidence="2 6" id="KW-0812">Transmembrane</keyword>
<comment type="caution">
    <text evidence="8">The sequence shown here is derived from an EMBL/GenBank/DDBJ whole genome shotgun (WGS) entry which is preliminary data.</text>
</comment>
<feature type="coiled-coil region" evidence="5">
    <location>
        <begin position="62"/>
        <end position="92"/>
    </location>
</feature>
<gene>
    <name evidence="8" type="ORF">ACJDUH_11500</name>
</gene>
<dbReference type="InterPro" id="IPR010445">
    <property type="entry name" value="LapA_dom"/>
</dbReference>
<keyword evidence="9" id="KW-1185">Reference proteome</keyword>
<evidence type="ECO:0000256" key="1">
    <source>
        <dbReference type="ARBA" id="ARBA00022475"/>
    </source>
</evidence>
<name>A0ABW8TSP4_9CLOT</name>
<dbReference type="EMBL" id="JBJHZY010000002">
    <property type="protein sequence ID" value="MFL0268716.1"/>
    <property type="molecule type" value="Genomic_DNA"/>
</dbReference>
<evidence type="ECO:0000256" key="3">
    <source>
        <dbReference type="ARBA" id="ARBA00022989"/>
    </source>
</evidence>